<evidence type="ECO:0000256" key="8">
    <source>
        <dbReference type="ARBA" id="ARBA00047899"/>
    </source>
</evidence>
<dbReference type="SMART" id="SM00220">
    <property type="entry name" value="S_TKc"/>
    <property type="match status" value="1"/>
</dbReference>
<accession>A0A9P6VV17</accession>
<sequence length="1221" mass="132513">MLPYPTMAPSSRAGSPSLKFRESSLPSPLRRLWGHPLALRLRTYRRQHPTKALAIAVSALVACLWLSSRLSSLPLFGSDDFYDDHGGAGRGHSPLAWGTHPDAIVNYGDYVGLGHQRARVLAATPPDYADIGDHYPWLDQQLAGPLYRKRRTRAERQVGALKQDLDEGTPGGGGKKGSSSSASASRGAFERDRHGVLGGASVEWSTGVVGSGTYLGPGVDMVKDSALEEALEEAIAEAAAADGTADDDDVELDSRAKYKPRSANAAAAVSKGERALVERMLEKGWVFLDNDDKVNTEKLHADANEHGYLDTLPLRERVRYKAQGRRVAAQGWARIYAAMDTGVATKSALELQLERMVRRVPVVVFSKTTCPHSKRAKELLDDLGLYPSAQIVEVDLRPDVVSLKALLARRTAHSTFPNIIIGSRSIGGADDLERLHHSGELKEMLDEVGVQLETDARAGLLSIVSSAFARPPVCPWLVRALLLRYELPSRTLQPHSERRTRSSSAVRLAFELEKSVNYSSVIESITADGAAAAGLEAGGPAWDELADALSMHGEDDDAGEEQHDLSKDYILQDKVGVGSFGAVYKAIHVPTSRLVAIKIINLEDSNDDIAEIQLEISHLAACDSPWVTKYYGSFLRGWKLWIGDLGRAHTICIAVMEYLAGGSCLDLLKPGPWSEAQIAIVCRELLLGLEYLHSENKIHRDIKAANVLLSSTGEVKLADFGVAAQLTATLDRRNTFVGTPYWMAPEVIRQAGYDAKADIWSLGITAIELAKGQPPLAEYHPMKVLFLIPKASPPCLEGAFSSAFKDFVALCLIKDPKERPSAKELLQHRFIKNARRTSQLFELVERYREWRAKTPAKSSTKGGKGVIDPFADEEGGGTVASAWAFDTVRSQSQGETTPAAAPRATVQIPRPVDPDLAALSAPDAQVSTDRSRQSFPATEYPTRIDHASQDGPLHVPRGRKGSQGSGVDTIRPPRPEGVQKTQVDVRSFSRPDRQTSSSSRESSRSRRGASNTPSRPPFAGQTTTKSVSTPKGANPHVSNDDPEAPVARLGRTIVREVIHPTIDDALKQESELAGEASSSSVSALNSIRSSFASLADSDPKLAWKLVEGLLNGINNHDEISSLLREIAPTAAASFPPAEQRHNTIINTSRGPAFLLSTLKPPSSEQIPPSQDVNSSDEDDHDAADPSDSRPAGARIDQEPRSPLAQMLWTRWVLGLKEQRLN</sequence>
<keyword evidence="7 10" id="KW-0067">ATP-binding</keyword>
<dbReference type="EC" id="2.7.11.1" evidence="2"/>
<feature type="region of interest" description="Disordered" evidence="11">
    <location>
        <begin position="1"/>
        <end position="23"/>
    </location>
</feature>
<name>A0A9P6VV17_RHOMI</name>
<dbReference type="InterPro" id="IPR011009">
    <property type="entry name" value="Kinase-like_dom_sf"/>
</dbReference>
<feature type="compositionally biased region" description="Polar residues" evidence="11">
    <location>
        <begin position="1020"/>
        <end position="1031"/>
    </location>
</feature>
<evidence type="ECO:0000256" key="1">
    <source>
        <dbReference type="ARBA" id="ARBA00008874"/>
    </source>
</evidence>
<dbReference type="PROSITE" id="PS00107">
    <property type="entry name" value="PROTEIN_KINASE_ATP"/>
    <property type="match status" value="1"/>
</dbReference>
<feature type="compositionally biased region" description="Polar residues" evidence="11">
    <location>
        <begin position="1159"/>
        <end position="1173"/>
    </location>
</feature>
<dbReference type="Gene3D" id="1.10.510.10">
    <property type="entry name" value="Transferase(Phosphotransferase) domain 1"/>
    <property type="match status" value="1"/>
</dbReference>
<dbReference type="Pfam" id="PF00462">
    <property type="entry name" value="Glutaredoxin"/>
    <property type="match status" value="1"/>
</dbReference>
<keyword evidence="6" id="KW-0418">Kinase</keyword>
<proteinExistence type="inferred from homology"/>
<dbReference type="GO" id="GO:0016491">
    <property type="term" value="F:oxidoreductase activity"/>
    <property type="evidence" value="ECO:0007669"/>
    <property type="project" value="UniProtKB-ARBA"/>
</dbReference>
<evidence type="ECO:0000256" key="4">
    <source>
        <dbReference type="ARBA" id="ARBA00022679"/>
    </source>
</evidence>
<evidence type="ECO:0000313" key="14">
    <source>
        <dbReference type="Proteomes" id="UP000777482"/>
    </source>
</evidence>
<dbReference type="InterPro" id="IPR002109">
    <property type="entry name" value="Glutaredoxin"/>
</dbReference>
<dbReference type="InterPro" id="IPR017441">
    <property type="entry name" value="Protein_kinase_ATP_BS"/>
</dbReference>
<dbReference type="FunFam" id="1.10.510.10:FF:000499">
    <property type="entry name" value="Serine/threonine-protein kinase KIC1"/>
    <property type="match status" value="1"/>
</dbReference>
<dbReference type="GO" id="GO:0004674">
    <property type="term" value="F:protein serine/threonine kinase activity"/>
    <property type="evidence" value="ECO:0007669"/>
    <property type="project" value="UniProtKB-KW"/>
</dbReference>
<evidence type="ECO:0000256" key="3">
    <source>
        <dbReference type="ARBA" id="ARBA00022527"/>
    </source>
</evidence>
<feature type="domain" description="Protein kinase" evidence="12">
    <location>
        <begin position="569"/>
        <end position="831"/>
    </location>
</feature>
<dbReference type="GO" id="GO:0005737">
    <property type="term" value="C:cytoplasm"/>
    <property type="evidence" value="ECO:0007669"/>
    <property type="project" value="TreeGrafter"/>
</dbReference>
<dbReference type="InterPro" id="IPR050629">
    <property type="entry name" value="STE20/SPS1-PAK"/>
</dbReference>
<dbReference type="PROSITE" id="PS51354">
    <property type="entry name" value="GLUTAREDOXIN_2"/>
    <property type="match status" value="1"/>
</dbReference>
<dbReference type="GO" id="GO:0005524">
    <property type="term" value="F:ATP binding"/>
    <property type="evidence" value="ECO:0007669"/>
    <property type="project" value="UniProtKB-UniRule"/>
</dbReference>
<dbReference type="InterPro" id="IPR014025">
    <property type="entry name" value="Glutaredoxin_subgr"/>
</dbReference>
<dbReference type="CDD" id="cd06609">
    <property type="entry name" value="STKc_MST3_like"/>
    <property type="match status" value="1"/>
</dbReference>
<feature type="binding site" evidence="10">
    <location>
        <position position="598"/>
    </location>
    <ligand>
        <name>ATP</name>
        <dbReference type="ChEBI" id="CHEBI:30616"/>
    </ligand>
</feature>
<dbReference type="Proteomes" id="UP000777482">
    <property type="component" value="Unassembled WGS sequence"/>
</dbReference>
<feature type="region of interest" description="Disordered" evidence="11">
    <location>
        <begin position="889"/>
        <end position="909"/>
    </location>
</feature>
<dbReference type="Gene3D" id="3.40.30.10">
    <property type="entry name" value="Glutaredoxin"/>
    <property type="match status" value="1"/>
</dbReference>
<evidence type="ECO:0000256" key="5">
    <source>
        <dbReference type="ARBA" id="ARBA00022741"/>
    </source>
</evidence>
<feature type="compositionally biased region" description="Polar residues" evidence="11">
    <location>
        <begin position="925"/>
        <end position="936"/>
    </location>
</feature>
<comment type="catalytic activity">
    <reaction evidence="8">
        <text>L-threonyl-[protein] + ATP = O-phospho-L-threonyl-[protein] + ADP + H(+)</text>
        <dbReference type="Rhea" id="RHEA:46608"/>
        <dbReference type="Rhea" id="RHEA-COMP:11060"/>
        <dbReference type="Rhea" id="RHEA-COMP:11605"/>
        <dbReference type="ChEBI" id="CHEBI:15378"/>
        <dbReference type="ChEBI" id="CHEBI:30013"/>
        <dbReference type="ChEBI" id="CHEBI:30616"/>
        <dbReference type="ChEBI" id="CHEBI:61977"/>
        <dbReference type="ChEBI" id="CHEBI:456216"/>
        <dbReference type="EC" id="2.7.11.1"/>
    </reaction>
</comment>
<gene>
    <name evidence="13" type="ORF">C6P46_000727</name>
</gene>
<evidence type="ECO:0000256" key="2">
    <source>
        <dbReference type="ARBA" id="ARBA00012513"/>
    </source>
</evidence>
<dbReference type="SUPFAM" id="SSF56112">
    <property type="entry name" value="Protein kinase-like (PK-like)"/>
    <property type="match status" value="1"/>
</dbReference>
<dbReference type="PANTHER" id="PTHR48012:SF10">
    <property type="entry name" value="FI20177P1"/>
    <property type="match status" value="1"/>
</dbReference>
<keyword evidence="3" id="KW-0723">Serine/threonine-protein kinase</keyword>
<keyword evidence="4" id="KW-0808">Transferase</keyword>
<organism evidence="13 14">
    <name type="scientific">Rhodotorula mucilaginosa</name>
    <name type="common">Yeast</name>
    <name type="synonym">Rhodotorula rubra</name>
    <dbReference type="NCBI Taxonomy" id="5537"/>
    <lineage>
        <taxon>Eukaryota</taxon>
        <taxon>Fungi</taxon>
        <taxon>Dikarya</taxon>
        <taxon>Basidiomycota</taxon>
        <taxon>Pucciniomycotina</taxon>
        <taxon>Microbotryomycetes</taxon>
        <taxon>Sporidiobolales</taxon>
        <taxon>Sporidiobolaceae</taxon>
        <taxon>Rhodotorula</taxon>
    </lineage>
</organism>
<feature type="region of interest" description="Disordered" evidence="11">
    <location>
        <begin position="1154"/>
        <end position="1201"/>
    </location>
</feature>
<dbReference type="PRINTS" id="PR00160">
    <property type="entry name" value="GLUTAREDOXIN"/>
</dbReference>
<feature type="region of interest" description="Disordered" evidence="11">
    <location>
        <begin position="921"/>
        <end position="1045"/>
    </location>
</feature>
<feature type="region of interest" description="Disordered" evidence="11">
    <location>
        <begin position="158"/>
        <end position="189"/>
    </location>
</feature>
<feature type="compositionally biased region" description="Low complexity" evidence="11">
    <location>
        <begin position="177"/>
        <end position="187"/>
    </location>
</feature>
<evidence type="ECO:0000256" key="7">
    <source>
        <dbReference type="ARBA" id="ARBA00022840"/>
    </source>
</evidence>
<evidence type="ECO:0000256" key="9">
    <source>
        <dbReference type="ARBA" id="ARBA00048679"/>
    </source>
</evidence>
<protein>
    <recommendedName>
        <fullName evidence="2">non-specific serine/threonine protein kinase</fullName>
        <ecNumber evidence="2">2.7.11.1</ecNumber>
    </recommendedName>
</protein>
<dbReference type="SUPFAM" id="SSF52833">
    <property type="entry name" value="Thioredoxin-like"/>
    <property type="match status" value="1"/>
</dbReference>
<dbReference type="PROSITE" id="PS50011">
    <property type="entry name" value="PROTEIN_KINASE_DOM"/>
    <property type="match status" value="1"/>
</dbReference>
<dbReference type="Pfam" id="PF00069">
    <property type="entry name" value="Pkinase"/>
    <property type="match status" value="1"/>
</dbReference>
<reference evidence="13 14" key="1">
    <citation type="submission" date="2020-11" db="EMBL/GenBank/DDBJ databases">
        <title>Kefir isolates.</title>
        <authorList>
            <person name="Marcisauskas S."/>
            <person name="Kim Y."/>
            <person name="Blasche S."/>
        </authorList>
    </citation>
    <scope>NUCLEOTIDE SEQUENCE [LARGE SCALE GENOMIC DNA]</scope>
    <source>
        <strain evidence="13 14">KR</strain>
    </source>
</reference>
<dbReference type="AlphaFoldDB" id="A0A9P6VV17"/>
<dbReference type="InterPro" id="IPR000719">
    <property type="entry name" value="Prot_kinase_dom"/>
</dbReference>
<dbReference type="EMBL" id="PUHQ01000112">
    <property type="protein sequence ID" value="KAG0655765.1"/>
    <property type="molecule type" value="Genomic_DNA"/>
</dbReference>
<evidence type="ECO:0000256" key="6">
    <source>
        <dbReference type="ARBA" id="ARBA00022777"/>
    </source>
</evidence>
<evidence type="ECO:0000256" key="10">
    <source>
        <dbReference type="PROSITE-ProRule" id="PRU10141"/>
    </source>
</evidence>
<dbReference type="OrthoDB" id="248923at2759"/>
<evidence type="ECO:0000256" key="11">
    <source>
        <dbReference type="SAM" id="MobiDB-lite"/>
    </source>
</evidence>
<evidence type="ECO:0000313" key="13">
    <source>
        <dbReference type="EMBL" id="KAG0655765.1"/>
    </source>
</evidence>
<comment type="similarity">
    <text evidence="1">Belongs to the protein kinase superfamily. STE Ser/Thr protein kinase family. STE20 subfamily.</text>
</comment>
<keyword evidence="5 10" id="KW-0547">Nucleotide-binding</keyword>
<keyword evidence="14" id="KW-1185">Reference proteome</keyword>
<dbReference type="InterPro" id="IPR036249">
    <property type="entry name" value="Thioredoxin-like_sf"/>
</dbReference>
<comment type="catalytic activity">
    <reaction evidence="9">
        <text>L-seryl-[protein] + ATP = O-phospho-L-seryl-[protein] + ADP + H(+)</text>
        <dbReference type="Rhea" id="RHEA:17989"/>
        <dbReference type="Rhea" id="RHEA-COMP:9863"/>
        <dbReference type="Rhea" id="RHEA-COMP:11604"/>
        <dbReference type="ChEBI" id="CHEBI:15378"/>
        <dbReference type="ChEBI" id="CHEBI:29999"/>
        <dbReference type="ChEBI" id="CHEBI:30616"/>
        <dbReference type="ChEBI" id="CHEBI:83421"/>
        <dbReference type="ChEBI" id="CHEBI:456216"/>
        <dbReference type="EC" id="2.7.11.1"/>
    </reaction>
</comment>
<dbReference type="PANTHER" id="PTHR48012">
    <property type="entry name" value="STERILE20-LIKE KINASE, ISOFORM B-RELATED"/>
    <property type="match status" value="1"/>
</dbReference>
<dbReference type="CDD" id="cd03419">
    <property type="entry name" value="GRX_GRXh_1_2_like"/>
    <property type="match status" value="1"/>
</dbReference>
<comment type="caution">
    <text evidence="13">The sequence shown here is derived from an EMBL/GenBank/DDBJ whole genome shotgun (WGS) entry which is preliminary data.</text>
</comment>
<evidence type="ECO:0000259" key="12">
    <source>
        <dbReference type="PROSITE" id="PS50011"/>
    </source>
</evidence>